<name>A0A7M7HND3_STRPU</name>
<accession>A0A7M7HND3</accession>
<proteinExistence type="predicted"/>
<feature type="transmembrane region" description="Helical" evidence="1">
    <location>
        <begin position="432"/>
        <end position="455"/>
    </location>
</feature>
<reference evidence="2" key="2">
    <citation type="submission" date="2021-01" db="UniProtKB">
        <authorList>
            <consortium name="EnsemblMetazoa"/>
        </authorList>
    </citation>
    <scope>IDENTIFICATION</scope>
</reference>
<keyword evidence="1" id="KW-0472">Membrane</keyword>
<feature type="transmembrane region" description="Helical" evidence="1">
    <location>
        <begin position="365"/>
        <end position="382"/>
    </location>
</feature>
<dbReference type="PANTHER" id="PTHR31061">
    <property type="entry name" value="LD22376P"/>
    <property type="match status" value="1"/>
</dbReference>
<feature type="transmembrane region" description="Helical" evidence="1">
    <location>
        <begin position="618"/>
        <end position="641"/>
    </location>
</feature>
<feature type="transmembrane region" description="Helical" evidence="1">
    <location>
        <begin position="553"/>
        <end position="577"/>
    </location>
</feature>
<evidence type="ECO:0000256" key="1">
    <source>
        <dbReference type="SAM" id="Phobius"/>
    </source>
</evidence>
<dbReference type="AlphaFoldDB" id="A0A7M7HND3"/>
<feature type="transmembrane region" description="Helical" evidence="1">
    <location>
        <begin position="583"/>
        <end position="606"/>
    </location>
</feature>
<evidence type="ECO:0008006" key="4">
    <source>
        <dbReference type="Google" id="ProtNLM"/>
    </source>
</evidence>
<feature type="transmembrane region" description="Helical" evidence="1">
    <location>
        <begin position="394"/>
        <end position="411"/>
    </location>
</feature>
<feature type="transmembrane region" description="Helical" evidence="1">
    <location>
        <begin position="520"/>
        <end position="541"/>
    </location>
</feature>
<dbReference type="PANTHER" id="PTHR31061:SF24">
    <property type="entry name" value="LD22376P"/>
    <property type="match status" value="1"/>
</dbReference>
<dbReference type="OMA" id="TAWATHI"/>
<dbReference type="GeneID" id="590342"/>
<feature type="transmembrane region" description="Helical" evidence="1">
    <location>
        <begin position="296"/>
        <end position="317"/>
    </location>
</feature>
<protein>
    <recommendedName>
        <fullName evidence="4">Heparan-alpha-glucosaminide N-acetyltransferase</fullName>
    </recommendedName>
</protein>
<keyword evidence="1" id="KW-0812">Transmembrane</keyword>
<dbReference type="OrthoDB" id="2149840at2759"/>
<keyword evidence="1" id="KW-1133">Transmembrane helix</keyword>
<organism evidence="2 3">
    <name type="scientific">Strongylocentrotus purpuratus</name>
    <name type="common">Purple sea urchin</name>
    <dbReference type="NCBI Taxonomy" id="7668"/>
    <lineage>
        <taxon>Eukaryota</taxon>
        <taxon>Metazoa</taxon>
        <taxon>Echinodermata</taxon>
        <taxon>Eleutherozoa</taxon>
        <taxon>Echinozoa</taxon>
        <taxon>Echinoidea</taxon>
        <taxon>Euechinoidea</taxon>
        <taxon>Echinacea</taxon>
        <taxon>Camarodonta</taxon>
        <taxon>Echinidea</taxon>
        <taxon>Strongylocentrotidae</taxon>
        <taxon>Strongylocentrotus</taxon>
    </lineage>
</organism>
<evidence type="ECO:0000313" key="2">
    <source>
        <dbReference type="EnsemblMetazoa" id="XP_011674831"/>
    </source>
</evidence>
<keyword evidence="3" id="KW-1185">Reference proteome</keyword>
<reference evidence="3" key="1">
    <citation type="submission" date="2015-02" db="EMBL/GenBank/DDBJ databases">
        <title>Genome sequencing for Strongylocentrotus purpuratus.</title>
        <authorList>
            <person name="Murali S."/>
            <person name="Liu Y."/>
            <person name="Vee V."/>
            <person name="English A."/>
            <person name="Wang M."/>
            <person name="Skinner E."/>
            <person name="Han Y."/>
            <person name="Muzny D.M."/>
            <person name="Worley K.C."/>
            <person name="Gibbs R.A."/>
        </authorList>
    </citation>
    <scope>NUCLEOTIDE SEQUENCE</scope>
</reference>
<dbReference type="Proteomes" id="UP000007110">
    <property type="component" value="Unassembled WGS sequence"/>
</dbReference>
<dbReference type="RefSeq" id="XP_011674831.2">
    <property type="nucleotide sequence ID" value="XM_011676529.2"/>
</dbReference>
<dbReference type="InParanoid" id="A0A7M7HND3"/>
<dbReference type="EnsemblMetazoa" id="XM_011676529">
    <property type="protein sequence ID" value="XP_011674831"/>
    <property type="gene ID" value="LOC590342"/>
</dbReference>
<dbReference type="KEGG" id="spu:590342"/>
<feature type="transmembrane region" description="Helical" evidence="1">
    <location>
        <begin position="332"/>
        <end position="353"/>
    </location>
</feature>
<feature type="transmembrane region" description="Helical" evidence="1">
    <location>
        <begin position="229"/>
        <end position="249"/>
    </location>
</feature>
<sequence length="680" mass="76316">MRKERIHVHVYTFQMVAYRRQPPRRNSRTANREATYTANAMAMPRWISVFTIAIVCLSGAAPATSVEVENDSLVELENPDSDAWDKPLSNSDGFGHGRDVLRLHSPHYDVALVLFLFDDIGKKEKLRVWMKTDICIGCKMVPVANLTVKTQEKKRSAIIDTAWATHIIVTSGDVPYPAINNTYCELYYLFGQYGEYNLTVPSKQQNGTNGTKCGLVTVKEPTYADTGTLVFYGSVFFAFFVAAIWVHCIKRCTEKSLPINHNGSILSNGSQDDQTPLTFPASDKPKSSLRLRSVDTFRGLAITHLVLGTSGDGHFWYSNHARWYGITVADFMFPWFVFIMGTSIHLSFNILLSKGLSYCAIFKKIVFRSISLFIMGVCIQSHNDLRNLRIPGVLQRFGITYFIVASSYLLSRRLQARRAEKTGKCYMMFRDITDYLELPLAACCLVVHLCLTFLLPVPGCPLGYQGPGGPLVGENGELTNCTGGASGYIDRTFFTEAHLILVNTCDDVYRTIVRSDPEGILGTFTSIALCVFGLQSGKILHLFTTVRGRLVRLLLWGLALISCSAVLCKCSMADGWIPLNKNLWSVSFIALTGGTAFIVQALFHVLIDVTHFWNGAPLFYAGMNSILLYIGSEIMTPYLPFSWQPFVYNHTEYIILAAWSGFLWLVIAYIFYRRKIFLKL</sequence>
<feature type="transmembrane region" description="Helical" evidence="1">
    <location>
        <begin position="653"/>
        <end position="672"/>
    </location>
</feature>
<evidence type="ECO:0000313" key="3">
    <source>
        <dbReference type="Proteomes" id="UP000007110"/>
    </source>
</evidence>